<dbReference type="EMBL" id="OR481006">
    <property type="protein sequence ID" value="WNO47521.1"/>
    <property type="molecule type" value="Genomic_DNA"/>
</dbReference>
<name>A0AA96KSR3_9CAUD</name>
<reference evidence="1" key="1">
    <citation type="submission" date="2023-08" db="EMBL/GenBank/DDBJ databases">
        <authorList>
            <person name="Nazir A."/>
        </authorList>
    </citation>
    <scope>NUCLEOTIDE SEQUENCE</scope>
</reference>
<protein>
    <submittedName>
        <fullName evidence="1">Uncharacterized protein</fullName>
    </submittedName>
</protein>
<proteinExistence type="predicted"/>
<organism evidence="1">
    <name type="scientific">Staphylococcus phage vB_VibM_10AMN12</name>
    <dbReference type="NCBI Taxonomy" id="3076785"/>
    <lineage>
        <taxon>Viruses</taxon>
        <taxon>Duplodnaviria</taxon>
        <taxon>Heunggongvirae</taxon>
        <taxon>Uroviricota</taxon>
        <taxon>Caudoviricetes</taxon>
    </lineage>
</organism>
<evidence type="ECO:0000313" key="1">
    <source>
        <dbReference type="EMBL" id="WNO47521.1"/>
    </source>
</evidence>
<sequence length="63" mass="7333">MTMLKLSENLEVIDLDSSSKLPVGHFVRDDEHRFKFVRKPFTAAIQDVSAQEQLCWIQRELEG</sequence>
<accession>A0AA96KSR3</accession>